<reference evidence="15" key="1">
    <citation type="journal article" date="2020" name="Stud. Mycol.">
        <title>101 Dothideomycetes genomes: a test case for predicting lifestyles and emergence of pathogens.</title>
        <authorList>
            <person name="Haridas S."/>
            <person name="Albert R."/>
            <person name="Binder M."/>
            <person name="Bloem J."/>
            <person name="Labutti K."/>
            <person name="Salamov A."/>
            <person name="Andreopoulos B."/>
            <person name="Baker S."/>
            <person name="Barry K."/>
            <person name="Bills G."/>
            <person name="Bluhm B."/>
            <person name="Cannon C."/>
            <person name="Castanera R."/>
            <person name="Culley D."/>
            <person name="Daum C."/>
            <person name="Ezra D."/>
            <person name="Gonzalez J."/>
            <person name="Henrissat B."/>
            <person name="Kuo A."/>
            <person name="Liang C."/>
            <person name="Lipzen A."/>
            <person name="Lutzoni F."/>
            <person name="Magnuson J."/>
            <person name="Mondo S."/>
            <person name="Nolan M."/>
            <person name="Ohm R."/>
            <person name="Pangilinan J."/>
            <person name="Park H.-J."/>
            <person name="Ramirez L."/>
            <person name="Alfaro M."/>
            <person name="Sun H."/>
            <person name="Tritt A."/>
            <person name="Yoshinaga Y."/>
            <person name="Zwiers L.-H."/>
            <person name="Turgeon B."/>
            <person name="Goodwin S."/>
            <person name="Spatafora J."/>
            <person name="Crous P."/>
            <person name="Grigoriev I."/>
        </authorList>
    </citation>
    <scope>NUCLEOTIDE SEQUENCE</scope>
    <source>
        <strain evidence="15">HMLAC05119</strain>
    </source>
</reference>
<comment type="function">
    <text evidence="11">Mediates the reversible addition of palmitate to target proteins, thereby regulating their membrane association and biological function.</text>
</comment>
<dbReference type="AlphaFoldDB" id="A0A6A5QBX8"/>
<evidence type="ECO:0000256" key="13">
    <source>
        <dbReference type="SAM" id="MobiDB-lite"/>
    </source>
</evidence>
<feature type="compositionally biased region" description="Basic and acidic residues" evidence="13">
    <location>
        <begin position="405"/>
        <end position="414"/>
    </location>
</feature>
<keyword evidence="2 11" id="KW-0808">Transferase</keyword>
<sequence>MELSHLAVPSVYILIFFLGYPSQWLLLRLEPYPLTKNELIFSNAILALILATYTRAVFVNPGSTRNDRASKQLSRIQIPPEPNPVKQDGNAKVQVTKSRKWCTKCVAPKPPRAHHCKSCGTCIPKMDHHCPWTANCVSHTTFPHFLRFLIYTTIGLGFLQKLLFTRLHHLWVHRDLPAYLGPSALLLFHTFATLAANSITLFAVGILAVRNVWCLAVNTTTIEGWEIERHRTLVRRARHFGGYLTAPDGANVRIRKQEFPYDVGIWKNIVQGMGSWNPLQWINPFAPTPSWESGLQFEVNGFEDEGTVWPPPDPDRVYRRPERAANGDAFVFEKEDLSAGDTLAAFRARQAEDAVRRRRPFVERLEENVARNEDAYEYGEIGSDAEEEEEEDAEKENYGDGQGEEGWRNSEGERLKDFGVDEDIEFYDEHEDDIPLAELLARRRAASNTASAAAYS</sequence>
<proteinExistence type="inferred from homology"/>
<dbReference type="HAMAP" id="MF_03199">
    <property type="entry name" value="DHHC_PAT_PFA4"/>
    <property type="match status" value="1"/>
</dbReference>
<evidence type="ECO:0000259" key="14">
    <source>
        <dbReference type="Pfam" id="PF01529"/>
    </source>
</evidence>
<evidence type="ECO:0000313" key="16">
    <source>
        <dbReference type="Proteomes" id="UP000800096"/>
    </source>
</evidence>
<dbReference type="OrthoDB" id="331948at2759"/>
<keyword evidence="5 11" id="KW-1133">Transmembrane helix</keyword>
<feature type="transmembrane region" description="Helical" evidence="11 12">
    <location>
        <begin position="185"/>
        <end position="209"/>
    </location>
</feature>
<dbReference type="GO" id="GO:0019706">
    <property type="term" value="F:protein-cysteine S-palmitoyltransferase activity"/>
    <property type="evidence" value="ECO:0007669"/>
    <property type="project" value="UniProtKB-UniRule"/>
</dbReference>
<comment type="similarity">
    <text evidence="11">Belongs to the DHHC palmitoyltransferase family. PFA4 subfamily.</text>
</comment>
<name>A0A6A5QBX8_AMPQU</name>
<evidence type="ECO:0000256" key="11">
    <source>
        <dbReference type="HAMAP-Rule" id="MF_03199"/>
    </source>
</evidence>
<keyword evidence="9 11" id="KW-0012">Acyltransferase</keyword>
<keyword evidence="3 11" id="KW-0812">Transmembrane</keyword>
<keyword evidence="4 11" id="KW-0256">Endoplasmic reticulum</keyword>
<feature type="transmembrane region" description="Helical" evidence="11 12">
    <location>
        <begin position="6"/>
        <end position="27"/>
    </location>
</feature>
<evidence type="ECO:0000256" key="4">
    <source>
        <dbReference type="ARBA" id="ARBA00022824"/>
    </source>
</evidence>
<dbReference type="EMBL" id="ML979140">
    <property type="protein sequence ID" value="KAF1912276.1"/>
    <property type="molecule type" value="Genomic_DNA"/>
</dbReference>
<dbReference type="InterPro" id="IPR033682">
    <property type="entry name" value="PFA4"/>
</dbReference>
<dbReference type="PROSITE" id="PS50216">
    <property type="entry name" value="DHHC"/>
    <property type="match status" value="1"/>
</dbReference>
<evidence type="ECO:0000256" key="9">
    <source>
        <dbReference type="ARBA" id="ARBA00023315"/>
    </source>
</evidence>
<keyword evidence="7 11" id="KW-0564">Palmitate</keyword>
<dbReference type="PANTHER" id="PTHR12246">
    <property type="entry name" value="PALMITOYLTRANSFERASE ZDHHC16"/>
    <property type="match status" value="1"/>
</dbReference>
<evidence type="ECO:0000256" key="3">
    <source>
        <dbReference type="ARBA" id="ARBA00022692"/>
    </source>
</evidence>
<evidence type="ECO:0000256" key="8">
    <source>
        <dbReference type="ARBA" id="ARBA00023288"/>
    </source>
</evidence>
<comment type="catalytic activity">
    <reaction evidence="10 11 12">
        <text>L-cysteinyl-[protein] + hexadecanoyl-CoA = S-hexadecanoyl-L-cysteinyl-[protein] + CoA</text>
        <dbReference type="Rhea" id="RHEA:36683"/>
        <dbReference type="Rhea" id="RHEA-COMP:10131"/>
        <dbReference type="Rhea" id="RHEA-COMP:11032"/>
        <dbReference type="ChEBI" id="CHEBI:29950"/>
        <dbReference type="ChEBI" id="CHEBI:57287"/>
        <dbReference type="ChEBI" id="CHEBI:57379"/>
        <dbReference type="ChEBI" id="CHEBI:74151"/>
        <dbReference type="EC" id="2.3.1.225"/>
    </reaction>
</comment>
<evidence type="ECO:0000256" key="7">
    <source>
        <dbReference type="ARBA" id="ARBA00023139"/>
    </source>
</evidence>
<organism evidence="15 16">
    <name type="scientific">Ampelomyces quisqualis</name>
    <name type="common">Powdery mildew agent</name>
    <dbReference type="NCBI Taxonomy" id="50730"/>
    <lineage>
        <taxon>Eukaryota</taxon>
        <taxon>Fungi</taxon>
        <taxon>Dikarya</taxon>
        <taxon>Ascomycota</taxon>
        <taxon>Pezizomycotina</taxon>
        <taxon>Dothideomycetes</taxon>
        <taxon>Pleosporomycetidae</taxon>
        <taxon>Pleosporales</taxon>
        <taxon>Pleosporineae</taxon>
        <taxon>Phaeosphaeriaceae</taxon>
        <taxon>Ampelomyces</taxon>
    </lineage>
</organism>
<dbReference type="Pfam" id="PF01529">
    <property type="entry name" value="DHHC"/>
    <property type="match status" value="1"/>
</dbReference>
<feature type="region of interest" description="Disordered" evidence="13">
    <location>
        <begin position="373"/>
        <end position="414"/>
    </location>
</feature>
<evidence type="ECO:0000256" key="1">
    <source>
        <dbReference type="ARBA" id="ARBA00004141"/>
    </source>
</evidence>
<dbReference type="InterPro" id="IPR001594">
    <property type="entry name" value="Palmitoyltrfase_DHHC"/>
</dbReference>
<evidence type="ECO:0000313" key="15">
    <source>
        <dbReference type="EMBL" id="KAF1912276.1"/>
    </source>
</evidence>
<evidence type="ECO:0000256" key="12">
    <source>
        <dbReference type="RuleBase" id="RU079119"/>
    </source>
</evidence>
<keyword evidence="16" id="KW-1185">Reference proteome</keyword>
<dbReference type="GO" id="GO:0005789">
    <property type="term" value="C:endoplasmic reticulum membrane"/>
    <property type="evidence" value="ECO:0007669"/>
    <property type="project" value="UniProtKB-SubCell"/>
</dbReference>
<gene>
    <name evidence="11" type="primary">PFA4</name>
    <name evidence="15" type="ORF">BDU57DRAFT_358949</name>
</gene>
<comment type="domain">
    <text evidence="11 12">The DHHC domain is required for palmitoyltransferase activity.</text>
</comment>
<keyword evidence="8 11" id="KW-0449">Lipoprotein</keyword>
<feature type="transmembrane region" description="Helical" evidence="11 12">
    <location>
        <begin position="145"/>
        <end position="164"/>
    </location>
</feature>
<protein>
    <recommendedName>
        <fullName evidence="11">Palmitoyltransferase PFA4</fullName>
        <ecNumber evidence="11">2.3.1.225</ecNumber>
    </recommendedName>
    <alternativeName>
        <fullName evidence="11">Protein S-acyltransferase</fullName>
        <shortName evidence="11">PAT</shortName>
    </alternativeName>
    <alternativeName>
        <fullName evidence="11">Protein fatty acyltransferase 4</fullName>
    </alternativeName>
</protein>
<feature type="domain" description="Palmitoyltransferase DHHC" evidence="14">
    <location>
        <begin position="96"/>
        <end position="226"/>
    </location>
</feature>
<accession>A0A6A5QBX8</accession>
<feature type="active site" description="S-palmitoyl cysteine intermediate" evidence="11">
    <location>
        <position position="130"/>
    </location>
</feature>
<evidence type="ECO:0000256" key="10">
    <source>
        <dbReference type="ARBA" id="ARBA00048048"/>
    </source>
</evidence>
<dbReference type="InterPro" id="IPR039859">
    <property type="entry name" value="PFA4/ZDH16/20/ERF2-like"/>
</dbReference>
<comment type="subcellular location">
    <subcellularLocation>
        <location evidence="11">Endoplasmic reticulum membrane</location>
        <topology evidence="11">Multi-pass membrane protein</topology>
    </subcellularLocation>
    <subcellularLocation>
        <location evidence="1">Membrane</location>
        <topology evidence="1">Multi-pass membrane protein</topology>
    </subcellularLocation>
</comment>
<feature type="transmembrane region" description="Helical" evidence="11 12">
    <location>
        <begin position="39"/>
        <end position="58"/>
    </location>
</feature>
<feature type="compositionally biased region" description="Acidic residues" evidence="13">
    <location>
        <begin position="383"/>
        <end position="394"/>
    </location>
</feature>
<dbReference type="Proteomes" id="UP000800096">
    <property type="component" value="Unassembled WGS sequence"/>
</dbReference>
<evidence type="ECO:0000256" key="2">
    <source>
        <dbReference type="ARBA" id="ARBA00022679"/>
    </source>
</evidence>
<evidence type="ECO:0000256" key="6">
    <source>
        <dbReference type="ARBA" id="ARBA00023136"/>
    </source>
</evidence>
<keyword evidence="6 11" id="KW-0472">Membrane</keyword>
<dbReference type="EC" id="2.3.1.225" evidence="11"/>
<evidence type="ECO:0000256" key="5">
    <source>
        <dbReference type="ARBA" id="ARBA00022989"/>
    </source>
</evidence>